<evidence type="ECO:0000313" key="2">
    <source>
        <dbReference type="EMBL" id="TPX47049.1"/>
    </source>
</evidence>
<evidence type="ECO:0000313" key="6">
    <source>
        <dbReference type="Proteomes" id="UP000320475"/>
    </source>
</evidence>
<dbReference type="AlphaFoldDB" id="A0A507D634"/>
<dbReference type="VEuPathDB" id="FungiDB:SeMB42_g03475"/>
<keyword evidence="5" id="KW-1185">Reference proteome</keyword>
<evidence type="ECO:0000313" key="4">
    <source>
        <dbReference type="EMBL" id="TPX50288.1"/>
    </source>
</evidence>
<gene>
    <name evidence="4" type="ORF">SeLEV6574_g00984</name>
    <name evidence="3" type="ORF">SeMB42_g03475</name>
    <name evidence="2" type="ORF">SeMB42_g03476</name>
</gene>
<dbReference type="EMBL" id="QEAM01000020">
    <property type="protein sequence ID" value="TPX50288.1"/>
    <property type="molecule type" value="Genomic_DNA"/>
</dbReference>
<evidence type="ECO:0000256" key="1">
    <source>
        <dbReference type="SAM" id="SignalP"/>
    </source>
</evidence>
<accession>A0A507D634</accession>
<reference evidence="5 6" key="1">
    <citation type="journal article" date="2019" name="Sci. Rep.">
        <title>Comparative genomics of chytrid fungi reveal insights into the obligate biotrophic and pathogenic lifestyle of Synchytrium endobioticum.</title>
        <authorList>
            <person name="van de Vossenberg B.T.L.H."/>
            <person name="Warris S."/>
            <person name="Nguyen H.D.T."/>
            <person name="van Gent-Pelzer M.P.E."/>
            <person name="Joly D.L."/>
            <person name="van de Geest H.C."/>
            <person name="Bonants P.J.M."/>
            <person name="Smith D.S."/>
            <person name="Levesque C.A."/>
            <person name="van der Lee T.A.J."/>
        </authorList>
    </citation>
    <scope>NUCLEOTIDE SEQUENCE [LARGE SCALE GENOMIC DNA]</scope>
    <source>
        <strain evidence="4 6">LEV6574</strain>
        <strain evidence="2 5">MB42</strain>
    </source>
</reference>
<evidence type="ECO:0000313" key="5">
    <source>
        <dbReference type="Proteomes" id="UP000317494"/>
    </source>
</evidence>
<feature type="chain" id="PRO_5036131021" evidence="1">
    <location>
        <begin position="23"/>
        <end position="98"/>
    </location>
</feature>
<dbReference type="Proteomes" id="UP000317494">
    <property type="component" value="Unassembled WGS sequence"/>
</dbReference>
<keyword evidence="1" id="KW-0732">Signal</keyword>
<feature type="signal peptide" evidence="1">
    <location>
        <begin position="1"/>
        <end position="22"/>
    </location>
</feature>
<dbReference type="VEuPathDB" id="FungiDB:SeMB42_g03476"/>
<proteinExistence type="predicted"/>
<dbReference type="EMBL" id="QEAN01000124">
    <property type="protein sequence ID" value="TPX47049.1"/>
    <property type="molecule type" value="Genomic_DNA"/>
</dbReference>
<sequence length="98" mass="9727">MLLKSMILNSVLILAFSFVATAIPVPQGACILDGIPYAVCPIITYPTVVPPVYPGGYIPAPGAALAGVQGGAGQSIYAGPGQAVAGYVGAPGYSIYAS</sequence>
<protein>
    <submittedName>
        <fullName evidence="2">Uncharacterized protein</fullName>
    </submittedName>
</protein>
<evidence type="ECO:0000313" key="3">
    <source>
        <dbReference type="EMBL" id="TPX47052.1"/>
    </source>
</evidence>
<dbReference type="Proteomes" id="UP000320475">
    <property type="component" value="Unassembled WGS sequence"/>
</dbReference>
<organism evidence="2 5">
    <name type="scientific">Synchytrium endobioticum</name>
    <dbReference type="NCBI Taxonomy" id="286115"/>
    <lineage>
        <taxon>Eukaryota</taxon>
        <taxon>Fungi</taxon>
        <taxon>Fungi incertae sedis</taxon>
        <taxon>Chytridiomycota</taxon>
        <taxon>Chytridiomycota incertae sedis</taxon>
        <taxon>Chytridiomycetes</taxon>
        <taxon>Synchytriales</taxon>
        <taxon>Synchytriaceae</taxon>
        <taxon>Synchytrium</taxon>
    </lineage>
</organism>
<comment type="caution">
    <text evidence="2">The sequence shown here is derived from an EMBL/GenBank/DDBJ whole genome shotgun (WGS) entry which is preliminary data.</text>
</comment>
<dbReference type="EMBL" id="QEAN01000124">
    <property type="protein sequence ID" value="TPX47052.1"/>
    <property type="molecule type" value="Genomic_DNA"/>
</dbReference>
<name>A0A507D634_9FUNG</name>